<dbReference type="InterPro" id="IPR002213">
    <property type="entry name" value="UDP_glucos_trans"/>
</dbReference>
<dbReference type="Pfam" id="PF26168">
    <property type="entry name" value="Glyco_transf_N"/>
    <property type="match status" value="1"/>
</dbReference>
<dbReference type="EMBL" id="JABTTQ020001664">
    <property type="protein sequence ID" value="KAK6129169.1"/>
    <property type="molecule type" value="Genomic_DNA"/>
</dbReference>
<reference evidence="4 5" key="1">
    <citation type="journal article" date="2021" name="Comput. Struct. Biotechnol. J.">
        <title>De novo genome assembly of the potent medicinal plant Rehmannia glutinosa using nanopore technology.</title>
        <authorList>
            <person name="Ma L."/>
            <person name="Dong C."/>
            <person name="Song C."/>
            <person name="Wang X."/>
            <person name="Zheng X."/>
            <person name="Niu Y."/>
            <person name="Chen S."/>
            <person name="Feng W."/>
        </authorList>
    </citation>
    <scope>NUCLEOTIDE SEQUENCE [LARGE SCALE GENOMIC DNA]</scope>
    <source>
        <strain evidence="4">DH-2019</strain>
    </source>
</reference>
<feature type="domain" description="Glycosyltransferase N-terminal" evidence="3">
    <location>
        <begin position="6"/>
        <end position="48"/>
    </location>
</feature>
<dbReference type="CDD" id="cd03784">
    <property type="entry name" value="GT1_Gtf-like"/>
    <property type="match status" value="1"/>
</dbReference>
<comment type="similarity">
    <text evidence="1">Belongs to the UDP-glycosyltransferase family.</text>
</comment>
<name>A0ABR0V3Y6_REHGL</name>
<dbReference type="Pfam" id="PF00201">
    <property type="entry name" value="UDPGT"/>
    <property type="match status" value="1"/>
</dbReference>
<gene>
    <name evidence="4" type="ORF">DH2020_037101</name>
</gene>
<dbReference type="InterPro" id="IPR058980">
    <property type="entry name" value="Glyco_transf_N"/>
</dbReference>
<dbReference type="Gene3D" id="3.40.50.2000">
    <property type="entry name" value="Glycogen Phosphorylase B"/>
    <property type="match status" value="2"/>
</dbReference>
<dbReference type="Proteomes" id="UP001318860">
    <property type="component" value="Unassembled WGS sequence"/>
</dbReference>
<keyword evidence="2" id="KW-0808">Transferase</keyword>
<evidence type="ECO:0000256" key="2">
    <source>
        <dbReference type="ARBA" id="ARBA00022679"/>
    </source>
</evidence>
<keyword evidence="5" id="KW-1185">Reference proteome</keyword>
<comment type="caution">
    <text evidence="4">The sequence shown here is derived from an EMBL/GenBank/DDBJ whole genome shotgun (WGS) entry which is preliminary data.</text>
</comment>
<dbReference type="PANTHER" id="PTHR11926:SF1412">
    <property type="entry name" value="UDP-GLYCOSYLTRANSFERASE 83A1-LIKE"/>
    <property type="match status" value="1"/>
</dbReference>
<sequence>MGKPHVIVVPYPAQGHVIPMLELSQWLVNHGIKVTFVNTEFNHERVVKSLSDSDNVRQVVNMVSIPDGLEPWEDRNDLGKLSEAIFRVMPGELESLIIEKNINGKEGDKIVCVIADGSMGWALEVATKIGVRRAAFWPAAATSLALTFEIPKLVSDGIIDSNGRILKNQMIQLSPTIPPMNSTNFVWACVVDQATQKIIFDMLIRTRIAVKSTDWIICNSSDELEPGTFSLFPDILPVGPLLASNRLGKSIGYFWPEDSACLAWLDQQPINSVIYVAFGSFTVFDQTQFEELAMGLELTNRPFLWVVRQDIIADMDEAYPKGYKDRVHKRGLMVSWAPQQQVLSHPSIACFISHCGWNSTIEGIGNGIPFICWPYFADQFANQTYICDEWKIGLGLSKDESGIIRRGEIKDKLEHLLSDKSYKERVLNLQVKTMDSVRGGCSHKNFSNFIEWIKDN</sequence>
<protein>
    <recommendedName>
        <fullName evidence="3">Glycosyltransferase N-terminal domain-containing protein</fullName>
    </recommendedName>
</protein>
<dbReference type="SUPFAM" id="SSF53756">
    <property type="entry name" value="UDP-Glycosyltransferase/glycogen phosphorylase"/>
    <property type="match status" value="1"/>
</dbReference>
<evidence type="ECO:0000256" key="1">
    <source>
        <dbReference type="ARBA" id="ARBA00009995"/>
    </source>
</evidence>
<organism evidence="4 5">
    <name type="scientific">Rehmannia glutinosa</name>
    <name type="common">Chinese foxglove</name>
    <dbReference type="NCBI Taxonomy" id="99300"/>
    <lineage>
        <taxon>Eukaryota</taxon>
        <taxon>Viridiplantae</taxon>
        <taxon>Streptophyta</taxon>
        <taxon>Embryophyta</taxon>
        <taxon>Tracheophyta</taxon>
        <taxon>Spermatophyta</taxon>
        <taxon>Magnoliopsida</taxon>
        <taxon>eudicotyledons</taxon>
        <taxon>Gunneridae</taxon>
        <taxon>Pentapetalae</taxon>
        <taxon>asterids</taxon>
        <taxon>lamiids</taxon>
        <taxon>Lamiales</taxon>
        <taxon>Orobanchaceae</taxon>
        <taxon>Rehmannieae</taxon>
        <taxon>Rehmannia</taxon>
    </lineage>
</organism>
<evidence type="ECO:0000313" key="5">
    <source>
        <dbReference type="Proteomes" id="UP001318860"/>
    </source>
</evidence>
<evidence type="ECO:0000259" key="3">
    <source>
        <dbReference type="Pfam" id="PF26168"/>
    </source>
</evidence>
<dbReference type="PANTHER" id="PTHR11926">
    <property type="entry name" value="GLUCOSYL/GLUCURONOSYL TRANSFERASES"/>
    <property type="match status" value="1"/>
</dbReference>
<accession>A0ABR0V3Y6</accession>
<proteinExistence type="inferred from homology"/>
<evidence type="ECO:0000313" key="4">
    <source>
        <dbReference type="EMBL" id="KAK6129169.1"/>
    </source>
</evidence>